<dbReference type="Gene3D" id="1.10.150.130">
    <property type="match status" value="1"/>
</dbReference>
<sequence>MVNVTYYIDKNNANKKGFSPIKANIAVTVKTAGKTTYKNISKTVDRVKVRHWNKKKQRVSPPRPDEPDNDHENINLRLDELQSDAKIYFKQCQQQDIEITPDLVRKYLNGDKMGRQANNPSLWEAYDLFLKAGQLEKAYNTTRNRKTIHTKLKEFEEKTGYKMTFENINLEFWDRLKEYILVDQNHGFNYLAAIADKFKAFMNWSHERKFHENLAFKKFSAPEKEISIISLNWEELQQLITFEFANNKLAKARDFFCFGCLTGLRYVDLVQLTKDNINDGMIRITTQKTNKEVIIPVFPGLQTIIDRYPEHYKLLPKFSNQKINEYIKKCCELAGIKALTEYKTFVKNVTVKEFRPKHELIGTHTARKTFISLAYERGLDIEMIKAITGITREKTLKRYLQISNHTKKEKLMAAFNTLGEIGKST</sequence>
<dbReference type="GO" id="GO:0015074">
    <property type="term" value="P:DNA integration"/>
    <property type="evidence" value="ECO:0007669"/>
    <property type="project" value="InterPro"/>
</dbReference>
<keyword evidence="3" id="KW-0233">DNA recombination</keyword>
<evidence type="ECO:0000259" key="5">
    <source>
        <dbReference type="PROSITE" id="PS51898"/>
    </source>
</evidence>
<dbReference type="AlphaFoldDB" id="A0AA41Y4X5"/>
<proteinExistence type="inferred from homology"/>
<accession>A0AA41Y4X5</accession>
<comment type="similarity">
    <text evidence="1">Belongs to the 'phage' integrase family.</text>
</comment>
<organism evidence="6 7">
    <name type="scientific">Gaoshiqia sediminis</name>
    <dbReference type="NCBI Taxonomy" id="2986998"/>
    <lineage>
        <taxon>Bacteria</taxon>
        <taxon>Pseudomonadati</taxon>
        <taxon>Bacteroidota</taxon>
        <taxon>Bacteroidia</taxon>
        <taxon>Marinilabiliales</taxon>
        <taxon>Prolixibacteraceae</taxon>
        <taxon>Gaoshiqia</taxon>
    </lineage>
</organism>
<dbReference type="PANTHER" id="PTHR30349">
    <property type="entry name" value="PHAGE INTEGRASE-RELATED"/>
    <property type="match status" value="1"/>
</dbReference>
<evidence type="ECO:0000313" key="7">
    <source>
        <dbReference type="Proteomes" id="UP001163821"/>
    </source>
</evidence>
<feature type="region of interest" description="Disordered" evidence="4">
    <location>
        <begin position="51"/>
        <end position="72"/>
    </location>
</feature>
<dbReference type="SUPFAM" id="SSF56349">
    <property type="entry name" value="DNA breaking-rejoining enzymes"/>
    <property type="match status" value="1"/>
</dbReference>
<keyword evidence="2" id="KW-0238">DNA-binding</keyword>
<comment type="caution">
    <text evidence="6">The sequence shown here is derived from an EMBL/GenBank/DDBJ whole genome shotgun (WGS) entry which is preliminary data.</text>
</comment>
<dbReference type="InterPro" id="IPR002104">
    <property type="entry name" value="Integrase_catalytic"/>
</dbReference>
<dbReference type="Proteomes" id="UP001163821">
    <property type="component" value="Unassembled WGS sequence"/>
</dbReference>
<dbReference type="InterPro" id="IPR035386">
    <property type="entry name" value="Arm-DNA-bind_5"/>
</dbReference>
<dbReference type="EMBL" id="JAPAAF010000017">
    <property type="protein sequence ID" value="MCW0483509.1"/>
    <property type="molecule type" value="Genomic_DNA"/>
</dbReference>
<keyword evidence="7" id="KW-1185">Reference proteome</keyword>
<dbReference type="PANTHER" id="PTHR30349:SF64">
    <property type="entry name" value="PROPHAGE INTEGRASE INTD-RELATED"/>
    <property type="match status" value="1"/>
</dbReference>
<dbReference type="GO" id="GO:0006310">
    <property type="term" value="P:DNA recombination"/>
    <property type="evidence" value="ECO:0007669"/>
    <property type="project" value="UniProtKB-KW"/>
</dbReference>
<dbReference type="InterPro" id="IPR013762">
    <property type="entry name" value="Integrase-like_cat_sf"/>
</dbReference>
<evidence type="ECO:0000256" key="1">
    <source>
        <dbReference type="ARBA" id="ARBA00008857"/>
    </source>
</evidence>
<feature type="domain" description="Tyr recombinase" evidence="5">
    <location>
        <begin position="224"/>
        <end position="412"/>
    </location>
</feature>
<dbReference type="CDD" id="cd01185">
    <property type="entry name" value="INTN1_C_like"/>
    <property type="match status" value="1"/>
</dbReference>
<gene>
    <name evidence="6" type="ORF">N2K84_12265</name>
</gene>
<evidence type="ECO:0000256" key="3">
    <source>
        <dbReference type="ARBA" id="ARBA00023172"/>
    </source>
</evidence>
<dbReference type="PROSITE" id="PS51898">
    <property type="entry name" value="TYR_RECOMBINASE"/>
    <property type="match status" value="1"/>
</dbReference>
<dbReference type="RefSeq" id="WP_282592110.1">
    <property type="nucleotide sequence ID" value="NZ_JAPAAF010000017.1"/>
</dbReference>
<name>A0AA41Y4X5_9BACT</name>
<dbReference type="Pfam" id="PF17293">
    <property type="entry name" value="Arm-DNA-bind_5"/>
    <property type="match status" value="1"/>
</dbReference>
<dbReference type="InterPro" id="IPR050090">
    <property type="entry name" value="Tyrosine_recombinase_XerCD"/>
</dbReference>
<feature type="compositionally biased region" description="Basic and acidic residues" evidence="4">
    <location>
        <begin position="63"/>
        <end position="72"/>
    </location>
</feature>
<dbReference type="GO" id="GO:0003677">
    <property type="term" value="F:DNA binding"/>
    <property type="evidence" value="ECO:0007669"/>
    <property type="project" value="UniProtKB-KW"/>
</dbReference>
<evidence type="ECO:0000313" key="6">
    <source>
        <dbReference type="EMBL" id="MCW0483509.1"/>
    </source>
</evidence>
<reference evidence="6" key="1">
    <citation type="submission" date="2022-10" db="EMBL/GenBank/DDBJ databases">
        <title>Gaoshiqiia sediminis gen. nov., sp. nov., isolated from coastal sediment.</title>
        <authorList>
            <person name="Yu W.X."/>
            <person name="Mu D.S."/>
            <person name="Du J.Z."/>
            <person name="Liang Y.Q."/>
        </authorList>
    </citation>
    <scope>NUCLEOTIDE SEQUENCE</scope>
    <source>
        <strain evidence="6">A06</strain>
    </source>
</reference>
<evidence type="ECO:0000256" key="4">
    <source>
        <dbReference type="SAM" id="MobiDB-lite"/>
    </source>
</evidence>
<dbReference type="InterPro" id="IPR011010">
    <property type="entry name" value="DNA_brk_join_enz"/>
</dbReference>
<protein>
    <submittedName>
        <fullName evidence="6">Site-specific integrase</fullName>
    </submittedName>
</protein>
<dbReference type="Pfam" id="PF00589">
    <property type="entry name" value="Phage_integrase"/>
    <property type="match status" value="1"/>
</dbReference>
<dbReference type="Gene3D" id="1.10.443.10">
    <property type="entry name" value="Intergrase catalytic core"/>
    <property type="match status" value="1"/>
</dbReference>
<evidence type="ECO:0000256" key="2">
    <source>
        <dbReference type="ARBA" id="ARBA00023125"/>
    </source>
</evidence>
<dbReference type="InterPro" id="IPR010998">
    <property type="entry name" value="Integrase_recombinase_N"/>
</dbReference>